<dbReference type="EC" id="3.4.11.18" evidence="2"/>
<dbReference type="EMBL" id="VSSQ01093366">
    <property type="protein sequence ID" value="MPN38255.1"/>
    <property type="molecule type" value="Genomic_DNA"/>
</dbReference>
<proteinExistence type="predicted"/>
<dbReference type="GO" id="GO:0004239">
    <property type="term" value="F:initiator methionyl aminopeptidase activity"/>
    <property type="evidence" value="ECO:0007669"/>
    <property type="project" value="UniProtKB-EC"/>
</dbReference>
<dbReference type="GO" id="GO:0070006">
    <property type="term" value="F:metalloaminopeptidase activity"/>
    <property type="evidence" value="ECO:0007669"/>
    <property type="project" value="TreeGrafter"/>
</dbReference>
<sequence>MHEAPPVPNYGKADRGPALKAGMTLAIEPMVNLGTYSVFTKGDEWTVVTRDGKHSAHFEHSIAIRDQGPEILTLI</sequence>
<dbReference type="InterPro" id="IPR036005">
    <property type="entry name" value="Creatinase/aminopeptidase-like"/>
</dbReference>
<dbReference type="InterPro" id="IPR000994">
    <property type="entry name" value="Pept_M24"/>
</dbReference>
<keyword evidence="2" id="KW-0031">Aminopeptidase</keyword>
<dbReference type="GO" id="GO:0005829">
    <property type="term" value="C:cytosol"/>
    <property type="evidence" value="ECO:0007669"/>
    <property type="project" value="TreeGrafter"/>
</dbReference>
<dbReference type="AlphaFoldDB" id="A0A645HGT4"/>
<comment type="caution">
    <text evidence="2">The sequence shown here is derived from an EMBL/GenBank/DDBJ whole genome shotgun (WGS) entry which is preliminary data.</text>
</comment>
<dbReference type="SUPFAM" id="SSF55920">
    <property type="entry name" value="Creatinase/aminopeptidase"/>
    <property type="match status" value="1"/>
</dbReference>
<accession>A0A645HGT4</accession>
<protein>
    <submittedName>
        <fullName evidence="2">Methionine aminopeptidase 1</fullName>
        <ecNumber evidence="2">3.4.11.18</ecNumber>
    </submittedName>
</protein>
<keyword evidence="2" id="KW-0378">Hydrolase</keyword>
<feature type="domain" description="Peptidase M24" evidence="1">
    <location>
        <begin position="1"/>
        <end position="65"/>
    </location>
</feature>
<dbReference type="Gene3D" id="3.90.230.10">
    <property type="entry name" value="Creatinase/methionine aminopeptidase superfamily"/>
    <property type="match status" value="1"/>
</dbReference>
<name>A0A645HGT4_9ZZZZ</name>
<evidence type="ECO:0000259" key="1">
    <source>
        <dbReference type="Pfam" id="PF00557"/>
    </source>
</evidence>
<reference evidence="2" key="1">
    <citation type="submission" date="2019-08" db="EMBL/GenBank/DDBJ databases">
        <authorList>
            <person name="Kucharzyk K."/>
            <person name="Murdoch R.W."/>
            <person name="Higgins S."/>
            <person name="Loffler F."/>
        </authorList>
    </citation>
    <scope>NUCLEOTIDE SEQUENCE</scope>
</reference>
<organism evidence="2">
    <name type="scientific">bioreactor metagenome</name>
    <dbReference type="NCBI Taxonomy" id="1076179"/>
    <lineage>
        <taxon>unclassified sequences</taxon>
        <taxon>metagenomes</taxon>
        <taxon>ecological metagenomes</taxon>
    </lineage>
</organism>
<dbReference type="PANTHER" id="PTHR43330">
    <property type="entry name" value="METHIONINE AMINOPEPTIDASE"/>
    <property type="match status" value="1"/>
</dbReference>
<gene>
    <name evidence="2" type="primary">map_78</name>
    <name evidence="2" type="ORF">SDC9_185779</name>
</gene>
<dbReference type="PANTHER" id="PTHR43330:SF27">
    <property type="entry name" value="METHIONINE AMINOPEPTIDASE"/>
    <property type="match status" value="1"/>
</dbReference>
<keyword evidence="2" id="KW-0645">Protease</keyword>
<dbReference type="Pfam" id="PF00557">
    <property type="entry name" value="Peptidase_M24"/>
    <property type="match status" value="1"/>
</dbReference>
<evidence type="ECO:0000313" key="2">
    <source>
        <dbReference type="EMBL" id="MPN38255.1"/>
    </source>
</evidence>